<protein>
    <submittedName>
        <fullName evidence="1">Uncharacterized protein</fullName>
    </submittedName>
</protein>
<evidence type="ECO:0000313" key="1">
    <source>
        <dbReference type="EMBL" id="CAK9250425.1"/>
    </source>
</evidence>
<evidence type="ECO:0000313" key="2">
    <source>
        <dbReference type="Proteomes" id="UP001497444"/>
    </source>
</evidence>
<proteinExistence type="predicted"/>
<organism evidence="1 2">
    <name type="scientific">Sphagnum jensenii</name>
    <dbReference type="NCBI Taxonomy" id="128206"/>
    <lineage>
        <taxon>Eukaryota</taxon>
        <taxon>Viridiplantae</taxon>
        <taxon>Streptophyta</taxon>
        <taxon>Embryophyta</taxon>
        <taxon>Bryophyta</taxon>
        <taxon>Sphagnophytina</taxon>
        <taxon>Sphagnopsida</taxon>
        <taxon>Sphagnales</taxon>
        <taxon>Sphagnaceae</taxon>
        <taxon>Sphagnum</taxon>
    </lineage>
</organism>
<sequence length="92" mass="10651">MRQDIPLKQQKFHEVKINLEQARESYNHANVAYEKAGQALVKEWQVNVPPTPAYTKASKHYDTCLNSFRESIWALNKAKTAYESARLAWDKG</sequence>
<dbReference type="EMBL" id="CAXAQS010000168">
    <property type="protein sequence ID" value="CAK9250425.1"/>
    <property type="molecule type" value="Genomic_DNA"/>
</dbReference>
<reference evidence="1" key="1">
    <citation type="submission" date="2024-02" db="EMBL/GenBank/DDBJ databases">
        <authorList>
            <consortium name="ELIXIR-Norway"/>
            <consortium name="Elixir Norway"/>
        </authorList>
    </citation>
    <scope>NUCLEOTIDE SEQUENCE</scope>
</reference>
<keyword evidence="2" id="KW-1185">Reference proteome</keyword>
<dbReference type="Proteomes" id="UP001497444">
    <property type="component" value="Unassembled WGS sequence"/>
</dbReference>
<gene>
    <name evidence="1" type="ORF">CSSPJE1EN1_LOCUS25803</name>
</gene>
<comment type="caution">
    <text evidence="1">The sequence shown here is derived from an EMBL/GenBank/DDBJ whole genome shotgun (WGS) entry which is preliminary data.</text>
</comment>
<name>A0ABP0VBV3_9BRYO</name>
<accession>A0ABP0VBV3</accession>